<evidence type="ECO:0000256" key="5">
    <source>
        <dbReference type="ARBA" id="ARBA00023136"/>
    </source>
</evidence>
<proteinExistence type="predicted"/>
<sequence length="394" mass="45105">MKINQIINKIKNSTTIKSGIWYTITDFLLKGMAFITIPIFTRLLSVKEYGIVSVYLTFVSVFSVITGLDIQASIGTGINDFKEKKKEFLSSVLFLSLLSFISVFIIIYIFRELLSNVFNIESNILIFSVISGYFAFIFNYYITIKVFEKNYKVKSLLSLLKAISTVILSIILVIIIKNNKYFGRIYGELIVGIIISTILFFLILAKGKKIIWIKAWKYSLLIGIPLILHNLSGIILSQFDRLAIQKIIGSEKVGLYSYAYTLGMIPLIILGATNLAWVPWFYDKMYKNKKEEIWNKVKYYNEIFLLLLLLIFILTPELGIIMAPKNYSTALIIVPVIIASYFMQFLYTIYVSFAFFYKKTGSISIGTLLSGIINIGLNIWLIPILDTRLLHSQH</sequence>
<evidence type="ECO:0000256" key="6">
    <source>
        <dbReference type="SAM" id="Phobius"/>
    </source>
</evidence>
<feature type="transmembrane region" description="Helical" evidence="6">
    <location>
        <begin position="49"/>
        <end position="68"/>
    </location>
</feature>
<feature type="transmembrane region" description="Helical" evidence="6">
    <location>
        <begin position="156"/>
        <end position="176"/>
    </location>
</feature>
<reference evidence="7 8" key="1">
    <citation type="submission" date="2021-02" db="EMBL/GenBank/DDBJ databases">
        <title>Characterization of Marinitoga sp. nov. str. BP5-C20A.</title>
        <authorList>
            <person name="Erauso G."/>
            <person name="Postec A."/>
        </authorList>
    </citation>
    <scope>NUCLEOTIDE SEQUENCE [LARGE SCALE GENOMIC DNA]</scope>
    <source>
        <strain evidence="7 8">BP5-C20A</strain>
    </source>
</reference>
<keyword evidence="5 6" id="KW-0472">Membrane</keyword>
<dbReference type="Proteomes" id="UP001232493">
    <property type="component" value="Chromosome"/>
</dbReference>
<feature type="transmembrane region" description="Helical" evidence="6">
    <location>
        <begin position="20"/>
        <end position="43"/>
    </location>
</feature>
<dbReference type="InterPro" id="IPR050833">
    <property type="entry name" value="Poly_Biosynth_Transport"/>
</dbReference>
<name>A0ABY8PMN5_9BACT</name>
<gene>
    <name evidence="7" type="ORF">JRV97_05835</name>
</gene>
<accession>A0ABY8PMN5</accession>
<feature type="transmembrane region" description="Helical" evidence="6">
    <location>
        <begin position="182"/>
        <end position="204"/>
    </location>
</feature>
<evidence type="ECO:0000256" key="3">
    <source>
        <dbReference type="ARBA" id="ARBA00022692"/>
    </source>
</evidence>
<feature type="transmembrane region" description="Helical" evidence="6">
    <location>
        <begin position="303"/>
        <end position="323"/>
    </location>
</feature>
<organism evidence="7 8">
    <name type="scientific">Marinitoga aeolica</name>
    <dbReference type="NCBI Taxonomy" id="2809031"/>
    <lineage>
        <taxon>Bacteria</taxon>
        <taxon>Thermotogati</taxon>
        <taxon>Thermotogota</taxon>
        <taxon>Thermotogae</taxon>
        <taxon>Petrotogales</taxon>
        <taxon>Petrotogaceae</taxon>
        <taxon>Marinitoga</taxon>
    </lineage>
</organism>
<evidence type="ECO:0000256" key="4">
    <source>
        <dbReference type="ARBA" id="ARBA00022989"/>
    </source>
</evidence>
<evidence type="ECO:0000313" key="7">
    <source>
        <dbReference type="EMBL" id="WGS63900.1"/>
    </source>
</evidence>
<keyword evidence="2" id="KW-1003">Cell membrane</keyword>
<protein>
    <submittedName>
        <fullName evidence="7">Oligosaccharide flippase family protein</fullName>
    </submittedName>
</protein>
<dbReference type="PANTHER" id="PTHR30250">
    <property type="entry name" value="PST FAMILY PREDICTED COLANIC ACID TRANSPORTER"/>
    <property type="match status" value="1"/>
</dbReference>
<feature type="transmembrane region" description="Helical" evidence="6">
    <location>
        <begin position="363"/>
        <end position="385"/>
    </location>
</feature>
<dbReference type="PANTHER" id="PTHR30250:SF11">
    <property type="entry name" value="O-ANTIGEN TRANSPORTER-RELATED"/>
    <property type="match status" value="1"/>
</dbReference>
<dbReference type="EMBL" id="CP069362">
    <property type="protein sequence ID" value="WGS63900.1"/>
    <property type="molecule type" value="Genomic_DNA"/>
</dbReference>
<feature type="transmembrane region" description="Helical" evidence="6">
    <location>
        <begin position="122"/>
        <end position="144"/>
    </location>
</feature>
<feature type="transmembrane region" description="Helical" evidence="6">
    <location>
        <begin position="259"/>
        <end position="282"/>
    </location>
</feature>
<keyword evidence="4 6" id="KW-1133">Transmembrane helix</keyword>
<dbReference type="RefSeq" id="WP_280997125.1">
    <property type="nucleotide sequence ID" value="NZ_CP069362.1"/>
</dbReference>
<feature type="transmembrane region" description="Helical" evidence="6">
    <location>
        <begin position="88"/>
        <end position="110"/>
    </location>
</feature>
<evidence type="ECO:0000256" key="2">
    <source>
        <dbReference type="ARBA" id="ARBA00022475"/>
    </source>
</evidence>
<feature type="transmembrane region" description="Helical" evidence="6">
    <location>
        <begin position="216"/>
        <end position="239"/>
    </location>
</feature>
<dbReference type="Pfam" id="PF01943">
    <property type="entry name" value="Polysacc_synt"/>
    <property type="match status" value="1"/>
</dbReference>
<comment type="subcellular location">
    <subcellularLocation>
        <location evidence="1">Cell membrane</location>
        <topology evidence="1">Multi-pass membrane protein</topology>
    </subcellularLocation>
</comment>
<evidence type="ECO:0000313" key="8">
    <source>
        <dbReference type="Proteomes" id="UP001232493"/>
    </source>
</evidence>
<feature type="transmembrane region" description="Helical" evidence="6">
    <location>
        <begin position="329"/>
        <end position="356"/>
    </location>
</feature>
<dbReference type="InterPro" id="IPR002797">
    <property type="entry name" value="Polysacc_synth"/>
</dbReference>
<evidence type="ECO:0000256" key="1">
    <source>
        <dbReference type="ARBA" id="ARBA00004651"/>
    </source>
</evidence>
<keyword evidence="8" id="KW-1185">Reference proteome</keyword>
<keyword evidence="3 6" id="KW-0812">Transmembrane</keyword>